<protein>
    <submittedName>
        <fullName evidence="1">Uncharacterized protein</fullName>
    </submittedName>
</protein>
<dbReference type="EMBL" id="GGEC01065952">
    <property type="protein sequence ID" value="MBX46436.1"/>
    <property type="molecule type" value="Transcribed_RNA"/>
</dbReference>
<proteinExistence type="predicted"/>
<organism evidence="1">
    <name type="scientific">Rhizophora mucronata</name>
    <name type="common">Asiatic mangrove</name>
    <dbReference type="NCBI Taxonomy" id="61149"/>
    <lineage>
        <taxon>Eukaryota</taxon>
        <taxon>Viridiplantae</taxon>
        <taxon>Streptophyta</taxon>
        <taxon>Embryophyta</taxon>
        <taxon>Tracheophyta</taxon>
        <taxon>Spermatophyta</taxon>
        <taxon>Magnoliopsida</taxon>
        <taxon>eudicotyledons</taxon>
        <taxon>Gunneridae</taxon>
        <taxon>Pentapetalae</taxon>
        <taxon>rosids</taxon>
        <taxon>fabids</taxon>
        <taxon>Malpighiales</taxon>
        <taxon>Rhizophoraceae</taxon>
        <taxon>Rhizophora</taxon>
    </lineage>
</organism>
<dbReference type="AlphaFoldDB" id="A0A2P2NV95"/>
<name>A0A2P2NV95_RHIMU</name>
<sequence length="20" mass="2376">MKQVRTAMIDYRASFLRVCS</sequence>
<evidence type="ECO:0000313" key="1">
    <source>
        <dbReference type="EMBL" id="MBX46436.1"/>
    </source>
</evidence>
<accession>A0A2P2NV95</accession>
<reference evidence="1" key="1">
    <citation type="submission" date="2018-02" db="EMBL/GenBank/DDBJ databases">
        <title>Rhizophora mucronata_Transcriptome.</title>
        <authorList>
            <person name="Meera S.P."/>
            <person name="Sreeshan A."/>
            <person name="Augustine A."/>
        </authorList>
    </citation>
    <scope>NUCLEOTIDE SEQUENCE</scope>
    <source>
        <tissue evidence="1">Leaf</tissue>
    </source>
</reference>